<protein>
    <submittedName>
        <fullName evidence="1">11674_t:CDS:1</fullName>
    </submittedName>
</protein>
<sequence>MKIESKEKSLYITISPKMTVVAVSVHTIKNIKLWKIDKVKQELHKINDFLFRDNELYPEPKDNDSYPEPRLTNISDTKHIVLTLKRNYPYNFEIYNLNTRRDNDKWDCKKMVELKYFTHSHITSNGKLLLEIADITVLLQWNLESLILEQQYMLNKFRSQLKITLNDNSTLLAVRGLVYDSDDKSSYKLFIYSVELGILLAQRQYSQLPEIYFIGTDVGERMLVLWPVIENYQYEIIDPYSLSDSVDATKLFESDIEADVIVQSYAIQSDIIIGWSKDEENLYMQLLIQENWIKYLRNLNDYSNIGFPYRVSRVKLMIDDIINEYNNSNGQKVNFPIKPSYDGTLYKWVIKIDDNISLVAHKQMKTKAQETDYTKTIFYLFKKELKKYTERIILNCDLLENENLAMITIFGIYIWTIKSNGIRLHYFWNEEVKRIDYEPQSIINMLQEFLRCCEDSGNFLPTIHFDLLIRDRIKRSNDLHYLSLDDSRELLEDYKHDKVFLACYGKRLLEKLIEYKQDELIEDIIQRCIDLSTKNIKEGFTANIELLSIITSSFSELSQNYESYISNFLYQIAFVVPHYIRRFLIKSESISSHLHHYGNYVQILETTFIDIAISWLLCYLQTFIEKYNQIYNFIYRLEPKPTIQLMVPLPNFITYSYPYDPLIDGVYPATSPFTKSKNIDLYRLWIAHINKLREIIKQIQKEFYSSDKPFISQILLNIIQMRFIESDELQKVIIVKESKEEIKIFIEELNKLVAKK</sequence>
<reference evidence="1" key="1">
    <citation type="submission" date="2021-06" db="EMBL/GenBank/DDBJ databases">
        <authorList>
            <person name="Kallberg Y."/>
            <person name="Tangrot J."/>
            <person name="Rosling A."/>
        </authorList>
    </citation>
    <scope>NUCLEOTIDE SEQUENCE</scope>
    <source>
        <strain evidence="1">IL203A</strain>
    </source>
</reference>
<dbReference type="EMBL" id="CAJVPU010006104">
    <property type="protein sequence ID" value="CAG8556732.1"/>
    <property type="molecule type" value="Genomic_DNA"/>
</dbReference>
<evidence type="ECO:0000313" key="1">
    <source>
        <dbReference type="EMBL" id="CAG8556732.1"/>
    </source>
</evidence>
<organism evidence="1 2">
    <name type="scientific">Dentiscutata heterogama</name>
    <dbReference type="NCBI Taxonomy" id="1316150"/>
    <lineage>
        <taxon>Eukaryota</taxon>
        <taxon>Fungi</taxon>
        <taxon>Fungi incertae sedis</taxon>
        <taxon>Mucoromycota</taxon>
        <taxon>Glomeromycotina</taxon>
        <taxon>Glomeromycetes</taxon>
        <taxon>Diversisporales</taxon>
        <taxon>Gigasporaceae</taxon>
        <taxon>Dentiscutata</taxon>
    </lineage>
</organism>
<name>A0ACA9LYU1_9GLOM</name>
<accession>A0ACA9LYU1</accession>
<proteinExistence type="predicted"/>
<dbReference type="Proteomes" id="UP000789702">
    <property type="component" value="Unassembled WGS sequence"/>
</dbReference>
<keyword evidence="2" id="KW-1185">Reference proteome</keyword>
<evidence type="ECO:0000313" key="2">
    <source>
        <dbReference type="Proteomes" id="UP000789702"/>
    </source>
</evidence>
<comment type="caution">
    <text evidence="1">The sequence shown here is derived from an EMBL/GenBank/DDBJ whole genome shotgun (WGS) entry which is preliminary data.</text>
</comment>
<gene>
    <name evidence="1" type="ORF">DHETER_LOCUS5467</name>
</gene>